<protein>
    <submittedName>
        <fullName evidence="1">Uncharacterized protein</fullName>
    </submittedName>
</protein>
<proteinExistence type="predicted"/>
<dbReference type="Proteomes" id="UP001194580">
    <property type="component" value="Unassembled WGS sequence"/>
</dbReference>
<evidence type="ECO:0000313" key="2">
    <source>
        <dbReference type="Proteomes" id="UP001194580"/>
    </source>
</evidence>
<gene>
    <name evidence="1" type="ORF">BGZ95_000889</name>
</gene>
<dbReference type="InterPro" id="IPR025332">
    <property type="entry name" value="DUF4238"/>
</dbReference>
<sequence length="332" mass="38992">MYGILDMYRDITADDEMKFEKLLSNLESTSATFIRKIWSGEDLSLTRAQLADMKKFLCIMMYRGEHRWRQYNDGLLDFMTLMSVKRHMDNNNIKKVQDVWFSNIKWLIETSISDIMEEYKRAESIGPENPFLTTTKYKMPIHALELLDFGRMAQNFVCVWQAEEGSEFILSDNCFGAFEGDNGVPFHNFFIVSPRYAIVLVNQFYMRTPGMMAMMSLRKSWFSEKLHLTPQTVYVKGSPPLQGGYALQAHFSPNDMFKYKRIVVPKEDVYKVNSIFLDCRRKSLTYKSAVSMFKSLRFYDKVKSDEFLFTYEHDYTILKGKLFADLNRTHSS</sequence>
<evidence type="ECO:0000313" key="1">
    <source>
        <dbReference type="EMBL" id="KAG0271311.1"/>
    </source>
</evidence>
<comment type="caution">
    <text evidence="1">The sequence shown here is derived from an EMBL/GenBank/DDBJ whole genome shotgun (WGS) entry which is preliminary data.</text>
</comment>
<reference evidence="1" key="1">
    <citation type="journal article" date="2020" name="Fungal Divers.">
        <title>Resolving the Mortierellaceae phylogeny through synthesis of multi-gene phylogenetics and phylogenomics.</title>
        <authorList>
            <person name="Vandepol N."/>
            <person name="Liber J."/>
            <person name="Desiro A."/>
            <person name="Na H."/>
            <person name="Kennedy M."/>
            <person name="Barry K."/>
            <person name="Grigoriev I.V."/>
            <person name="Miller A.N."/>
            <person name="O'Donnell K."/>
            <person name="Stajich J.E."/>
            <person name="Bonito G."/>
        </authorList>
    </citation>
    <scope>NUCLEOTIDE SEQUENCE</scope>
    <source>
        <strain evidence="1">NRRL 28262</strain>
    </source>
</reference>
<dbReference type="Pfam" id="PF14022">
    <property type="entry name" value="DUF4238"/>
    <property type="match status" value="1"/>
</dbReference>
<dbReference type="EMBL" id="JAAAIL010001175">
    <property type="protein sequence ID" value="KAG0271311.1"/>
    <property type="molecule type" value="Genomic_DNA"/>
</dbReference>
<name>A0AAD4D869_9FUNG</name>
<accession>A0AAD4D869</accession>
<organism evidence="1 2">
    <name type="scientific">Linnemannia exigua</name>
    <dbReference type="NCBI Taxonomy" id="604196"/>
    <lineage>
        <taxon>Eukaryota</taxon>
        <taxon>Fungi</taxon>
        <taxon>Fungi incertae sedis</taxon>
        <taxon>Mucoromycota</taxon>
        <taxon>Mortierellomycotina</taxon>
        <taxon>Mortierellomycetes</taxon>
        <taxon>Mortierellales</taxon>
        <taxon>Mortierellaceae</taxon>
        <taxon>Linnemannia</taxon>
    </lineage>
</organism>
<keyword evidence="2" id="KW-1185">Reference proteome</keyword>
<dbReference type="AlphaFoldDB" id="A0AAD4D869"/>